<dbReference type="NCBIfam" id="TIGR02727">
    <property type="entry name" value="MTHFS_bact"/>
    <property type="match status" value="1"/>
</dbReference>
<evidence type="ECO:0000256" key="4">
    <source>
        <dbReference type="PIRSR" id="PIRSR006806-1"/>
    </source>
</evidence>
<dbReference type="Proteomes" id="UP000824007">
    <property type="component" value="Unassembled WGS sequence"/>
</dbReference>
<proteinExistence type="inferred from homology"/>
<dbReference type="EC" id="6.3.3.2" evidence="5"/>
<dbReference type="GO" id="GO:0009396">
    <property type="term" value="P:folic acid-containing compound biosynthetic process"/>
    <property type="evidence" value="ECO:0007669"/>
    <property type="project" value="TreeGrafter"/>
</dbReference>
<dbReference type="InterPro" id="IPR037171">
    <property type="entry name" value="NagB/RpiA_transferase-like"/>
</dbReference>
<keyword evidence="2 4" id="KW-0547">Nucleotide-binding</keyword>
<protein>
    <recommendedName>
        <fullName evidence="5">5-formyltetrahydrofolate cyclo-ligase</fullName>
        <ecNumber evidence="5">6.3.3.2</ecNumber>
    </recommendedName>
</protein>
<feature type="region of interest" description="Disordered" evidence="6">
    <location>
        <begin position="1"/>
        <end position="29"/>
    </location>
</feature>
<feature type="binding site" evidence="4">
    <location>
        <begin position="10"/>
        <end position="14"/>
    </location>
    <ligand>
        <name>ATP</name>
        <dbReference type="ChEBI" id="CHEBI:30616"/>
    </ligand>
</feature>
<accession>A0A9D1YLP2</accession>
<evidence type="ECO:0000256" key="5">
    <source>
        <dbReference type="RuleBase" id="RU361279"/>
    </source>
</evidence>
<comment type="catalytic activity">
    <reaction evidence="5">
        <text>(6S)-5-formyl-5,6,7,8-tetrahydrofolate + ATP = (6R)-5,10-methenyltetrahydrofolate + ADP + phosphate</text>
        <dbReference type="Rhea" id="RHEA:10488"/>
        <dbReference type="ChEBI" id="CHEBI:30616"/>
        <dbReference type="ChEBI" id="CHEBI:43474"/>
        <dbReference type="ChEBI" id="CHEBI:57455"/>
        <dbReference type="ChEBI" id="CHEBI:57457"/>
        <dbReference type="ChEBI" id="CHEBI:456216"/>
        <dbReference type="EC" id="6.3.3.2"/>
    </reaction>
</comment>
<name>A0A9D1YLP2_9FIRM</name>
<dbReference type="EMBL" id="DXDD01000001">
    <property type="protein sequence ID" value="HIY59085.1"/>
    <property type="molecule type" value="Genomic_DNA"/>
</dbReference>
<evidence type="ECO:0000256" key="3">
    <source>
        <dbReference type="ARBA" id="ARBA00022840"/>
    </source>
</evidence>
<dbReference type="SUPFAM" id="SSF100950">
    <property type="entry name" value="NagB/RpiA/CoA transferase-like"/>
    <property type="match status" value="1"/>
</dbReference>
<dbReference type="GO" id="GO:0030272">
    <property type="term" value="F:5-formyltetrahydrofolate cyclo-ligase activity"/>
    <property type="evidence" value="ECO:0007669"/>
    <property type="project" value="UniProtKB-EC"/>
</dbReference>
<evidence type="ECO:0000313" key="8">
    <source>
        <dbReference type="Proteomes" id="UP000824007"/>
    </source>
</evidence>
<evidence type="ECO:0000256" key="2">
    <source>
        <dbReference type="ARBA" id="ARBA00022741"/>
    </source>
</evidence>
<keyword evidence="5" id="KW-0460">Magnesium</keyword>
<comment type="similarity">
    <text evidence="1 5">Belongs to the 5-formyltetrahydrofolate cyclo-ligase family.</text>
</comment>
<sequence length="233" mass="26102">MRSNDPEAEKGRQRREALERRRRLTPQERERAGGRILSALCGLAAYREAGRLLVYASIGDEVPTRELIGRALSEGKEVYCPRVEGKGIMSFYRIRKPEELTPGFRGIPEPPAEEARRYRPAVREAFRDVSPDRRGSGPDLIVMPGAAFDRSLGRLGYGGGFYDRFLQTLTEKKGMETGASDARAGLRRIAVCFSCQLLERLCQEETDIRPELIVTEEEIIGPLPAHAAGKQDR</sequence>
<feature type="binding site" evidence="4">
    <location>
        <begin position="154"/>
        <end position="162"/>
    </location>
    <ligand>
        <name>ATP</name>
        <dbReference type="ChEBI" id="CHEBI:30616"/>
    </ligand>
</feature>
<gene>
    <name evidence="7" type="ORF">H9831_00150</name>
</gene>
<keyword evidence="3 4" id="KW-0067">ATP-binding</keyword>
<feature type="binding site" evidence="4">
    <location>
        <position position="61"/>
    </location>
    <ligand>
        <name>substrate</name>
    </ligand>
</feature>
<dbReference type="AlphaFoldDB" id="A0A9D1YLP2"/>
<keyword evidence="5" id="KW-0479">Metal-binding</keyword>
<dbReference type="PANTHER" id="PTHR23407:SF1">
    <property type="entry name" value="5-FORMYLTETRAHYDROFOLATE CYCLO-LIGASE"/>
    <property type="match status" value="1"/>
</dbReference>
<dbReference type="GO" id="GO:0005524">
    <property type="term" value="F:ATP binding"/>
    <property type="evidence" value="ECO:0007669"/>
    <property type="project" value="UniProtKB-KW"/>
</dbReference>
<dbReference type="GO" id="GO:0035999">
    <property type="term" value="P:tetrahydrofolate interconversion"/>
    <property type="evidence" value="ECO:0007669"/>
    <property type="project" value="TreeGrafter"/>
</dbReference>
<evidence type="ECO:0000313" key="7">
    <source>
        <dbReference type="EMBL" id="HIY59085.1"/>
    </source>
</evidence>
<reference evidence="7" key="2">
    <citation type="submission" date="2021-04" db="EMBL/GenBank/DDBJ databases">
        <authorList>
            <person name="Gilroy R."/>
        </authorList>
    </citation>
    <scope>NUCLEOTIDE SEQUENCE</scope>
    <source>
        <strain evidence="7">ChiSxjej3B15-24422</strain>
    </source>
</reference>
<dbReference type="InterPro" id="IPR002698">
    <property type="entry name" value="FTHF_cligase"/>
</dbReference>
<dbReference type="Pfam" id="PF01812">
    <property type="entry name" value="5-FTHF_cyc-lig"/>
    <property type="match status" value="1"/>
</dbReference>
<evidence type="ECO:0000256" key="1">
    <source>
        <dbReference type="ARBA" id="ARBA00010638"/>
    </source>
</evidence>
<keyword evidence="7" id="KW-0436">Ligase</keyword>
<comment type="caution">
    <text evidence="7">The sequence shown here is derived from an EMBL/GenBank/DDBJ whole genome shotgun (WGS) entry which is preliminary data.</text>
</comment>
<evidence type="ECO:0000256" key="6">
    <source>
        <dbReference type="SAM" id="MobiDB-lite"/>
    </source>
</evidence>
<dbReference type="InterPro" id="IPR024185">
    <property type="entry name" value="FTHF_cligase-like_sf"/>
</dbReference>
<dbReference type="Gene3D" id="3.40.50.10420">
    <property type="entry name" value="NagB/RpiA/CoA transferase-like"/>
    <property type="match status" value="1"/>
</dbReference>
<comment type="cofactor">
    <cofactor evidence="5">
        <name>Mg(2+)</name>
        <dbReference type="ChEBI" id="CHEBI:18420"/>
    </cofactor>
</comment>
<reference evidence="7" key="1">
    <citation type="journal article" date="2021" name="PeerJ">
        <title>Extensive microbial diversity within the chicken gut microbiome revealed by metagenomics and culture.</title>
        <authorList>
            <person name="Gilroy R."/>
            <person name="Ravi A."/>
            <person name="Getino M."/>
            <person name="Pursley I."/>
            <person name="Horton D.L."/>
            <person name="Alikhan N.F."/>
            <person name="Baker D."/>
            <person name="Gharbi K."/>
            <person name="Hall N."/>
            <person name="Watson M."/>
            <person name="Adriaenssens E.M."/>
            <person name="Foster-Nyarko E."/>
            <person name="Jarju S."/>
            <person name="Secka A."/>
            <person name="Antonio M."/>
            <person name="Oren A."/>
            <person name="Chaudhuri R.R."/>
            <person name="La Ragione R."/>
            <person name="Hildebrand F."/>
            <person name="Pallen M.J."/>
        </authorList>
    </citation>
    <scope>NUCLEOTIDE SEQUENCE</scope>
    <source>
        <strain evidence="7">ChiSxjej3B15-24422</strain>
    </source>
</reference>
<dbReference type="PIRSF" id="PIRSF006806">
    <property type="entry name" value="FTHF_cligase"/>
    <property type="match status" value="1"/>
</dbReference>
<organism evidence="7 8">
    <name type="scientific">Candidatus Eisenbergiella pullistercoris</name>
    <dbReference type="NCBI Taxonomy" id="2838555"/>
    <lineage>
        <taxon>Bacteria</taxon>
        <taxon>Bacillati</taxon>
        <taxon>Bacillota</taxon>
        <taxon>Clostridia</taxon>
        <taxon>Lachnospirales</taxon>
        <taxon>Lachnospiraceae</taxon>
        <taxon>Eisenbergiella</taxon>
    </lineage>
</organism>
<dbReference type="GO" id="GO:0046872">
    <property type="term" value="F:metal ion binding"/>
    <property type="evidence" value="ECO:0007669"/>
    <property type="project" value="UniProtKB-KW"/>
</dbReference>
<dbReference type="PANTHER" id="PTHR23407">
    <property type="entry name" value="ATPASE INHIBITOR/5-FORMYLTETRAHYDROFOLATE CYCLO-LIGASE"/>
    <property type="match status" value="1"/>
</dbReference>